<name>A0A2Z3NCG7_GEOTH</name>
<dbReference type="Proteomes" id="UP000246996">
    <property type="component" value="Chromosome"/>
</dbReference>
<sequence>MMKKLIYCVLTIFILAIVFTYHSNSSASSKEFSLLEACRFAKEKAREEWSKDAEIYYVLSVDDREKESKSKGEHGKRRYWNVILAKPGTDDQMLYTIHNQKIVEKLALTEPVNNENIVDLNKIHFDSDKIVDKAKKEYNLLPGKGWAEGYHFVLRKLNSDPTVEVVGRDKKGRFIKIIFNARTGKFVTKITS</sequence>
<reference evidence="2" key="1">
    <citation type="submission" date="2018-02" db="EMBL/GenBank/DDBJ databases">
        <title>The complete genome of bacterial strain SGAirxxxx.</title>
        <authorList>
            <person name="Schuster S.C."/>
        </authorList>
    </citation>
    <scope>NUCLEOTIDE SEQUENCE [LARGE SCALE GENOMIC DNA]</scope>
    <source>
        <strain evidence="2">SGAir0734</strain>
    </source>
</reference>
<proteinExistence type="predicted"/>
<accession>A0A2Z3NCG7</accession>
<evidence type="ECO:0000313" key="1">
    <source>
        <dbReference type="EMBL" id="AWO76061.1"/>
    </source>
</evidence>
<evidence type="ECO:0008006" key="3">
    <source>
        <dbReference type="Google" id="ProtNLM"/>
    </source>
</evidence>
<dbReference type="AlphaFoldDB" id="A0A2Z3NCG7"/>
<protein>
    <recommendedName>
        <fullName evidence="3">PepSY domain-containing protein</fullName>
    </recommendedName>
</protein>
<evidence type="ECO:0000313" key="2">
    <source>
        <dbReference type="Proteomes" id="UP000246996"/>
    </source>
</evidence>
<dbReference type="EMBL" id="CP027303">
    <property type="protein sequence ID" value="AWO76061.1"/>
    <property type="molecule type" value="Genomic_DNA"/>
</dbReference>
<organism evidence="1 2">
    <name type="scientific">Geobacillus thermoleovorans</name>
    <name type="common">Bacillus thermoleovorans</name>
    <dbReference type="NCBI Taxonomy" id="33941"/>
    <lineage>
        <taxon>Bacteria</taxon>
        <taxon>Bacillati</taxon>
        <taxon>Bacillota</taxon>
        <taxon>Bacilli</taxon>
        <taxon>Bacillales</taxon>
        <taxon>Anoxybacillaceae</taxon>
        <taxon>Geobacillus</taxon>
        <taxon>Geobacillus thermoleovorans group</taxon>
    </lineage>
</organism>
<gene>
    <name evidence="1" type="ORF">C1N76_17130</name>
</gene>